<reference evidence="9 10" key="1">
    <citation type="journal article" date="2012" name="Appl. Environ. Microbiol.">
        <title>Involvement of two latex-clearing proteins during rubber degradation and insights into the subsequent degradation pathway revealed by the genome sequence of Gordonia polyisoprenivorans strain VH2.</title>
        <authorList>
            <person name="Hiessl S."/>
            <person name="Schuldes J."/>
            <person name="Thurmer A."/>
            <person name="Halbsguth T."/>
            <person name="Broker D."/>
            <person name="Angelov A."/>
            <person name="Liebl W."/>
            <person name="Daniel R."/>
            <person name="Steinbuchel A."/>
        </authorList>
    </citation>
    <scope>NUCLEOTIDE SEQUENCE [LARGE SCALE GENOMIC DNA]</scope>
    <source>
        <strain evidence="10">DSM 44266 / VH2</strain>
    </source>
</reference>
<dbReference type="InterPro" id="IPR031656">
    <property type="entry name" value="DAO_C"/>
</dbReference>
<dbReference type="STRING" id="1112204.GPOL_c46130"/>
<evidence type="ECO:0000256" key="3">
    <source>
        <dbReference type="ARBA" id="ARBA00022630"/>
    </source>
</evidence>
<comment type="cofactor">
    <cofactor evidence="1">
        <name>FAD</name>
        <dbReference type="ChEBI" id="CHEBI:57692"/>
    </cofactor>
</comment>
<sequence length="529" mass="56094">MRRNDFGGRTTTVDVLVIGGGITGAAIAYEAASRGLDVALVERSDFGGATSAATGKLIHGGLRYLKQFDIRLVRESLAERRTLMSIAPNLVSPIPMVLPDPGIVERLGLTTYDLLSADRNRIGDPTKHIPRHRILDHDELAARGLADLHSGALFHDAMMAFPERLTLAFLRSAAEHGALVANGVAVQTIIGGGGRVVGAHICDRLTGEVGEVRARVTVNATGPWARDVLAGSPLTETLAGPPPTVRSEGIYLVTRELSTTMVLTVSGHGHFSFAPWRGLSLIGPTETPYRGAVEDWRLTRASIETFLDAINSASMVPVRLDLDDVVAAYGGLRPLTEQNGEDTYNASRASELVDHRRDGLAGIVTATGGKYTNSRAFAQKAVTTLSEREGLSVRRSSSASTLLAGCLPTGEHVRQAGGLDARTVAIVEQIFGSDADDVLATAIERPDLARTVTHDGIPLAAVAHSARHESPRTLLDLLLRRTGIGTVGRPADDDLTEMAQIAGAELGWDAARITREIADARAGLGVPVD</sequence>
<dbReference type="InterPro" id="IPR038299">
    <property type="entry name" value="DAO_C_sf"/>
</dbReference>
<evidence type="ECO:0000259" key="7">
    <source>
        <dbReference type="Pfam" id="PF01266"/>
    </source>
</evidence>
<organism evidence="9 10">
    <name type="scientific">Gordonia polyisoprenivorans (strain DSM 44266 / VH2)</name>
    <dbReference type="NCBI Taxonomy" id="1112204"/>
    <lineage>
        <taxon>Bacteria</taxon>
        <taxon>Bacillati</taxon>
        <taxon>Actinomycetota</taxon>
        <taxon>Actinomycetes</taxon>
        <taxon>Mycobacteriales</taxon>
        <taxon>Gordoniaceae</taxon>
        <taxon>Gordonia</taxon>
    </lineage>
</organism>
<dbReference type="SUPFAM" id="SSF51905">
    <property type="entry name" value="FAD/NAD(P)-binding domain"/>
    <property type="match status" value="1"/>
</dbReference>
<evidence type="ECO:0000256" key="6">
    <source>
        <dbReference type="ARBA" id="ARBA00023002"/>
    </source>
</evidence>
<evidence type="ECO:0000313" key="9">
    <source>
        <dbReference type="EMBL" id="AFA75614.1"/>
    </source>
</evidence>
<dbReference type="HOGENOM" id="CLU_015740_5_1_11"/>
<dbReference type="eggNOG" id="COG0578">
    <property type="taxonomic scope" value="Bacteria"/>
</dbReference>
<name>H6MYI1_GORPV</name>
<proteinExistence type="inferred from homology"/>
<dbReference type="AlphaFoldDB" id="H6MYI1"/>
<feature type="domain" description="Alpha-glycerophosphate oxidase C-terminal" evidence="8">
    <location>
        <begin position="413"/>
        <end position="512"/>
    </location>
</feature>
<dbReference type="KEGG" id="gpo:GPOL_c46130"/>
<dbReference type="PANTHER" id="PTHR11985:SF35">
    <property type="entry name" value="ANAEROBIC GLYCEROL-3-PHOSPHATE DEHYDROGENASE SUBUNIT A"/>
    <property type="match status" value="1"/>
</dbReference>
<keyword evidence="6" id="KW-0560">Oxidoreductase</keyword>
<keyword evidence="3" id="KW-0285">Flavoprotein</keyword>
<dbReference type="InterPro" id="IPR000447">
    <property type="entry name" value="G3P_DH_FAD-dep"/>
</dbReference>
<keyword evidence="4" id="KW-0319">Glycerol metabolism</keyword>
<feature type="domain" description="FAD dependent oxidoreductase" evidence="7">
    <location>
        <begin position="14"/>
        <end position="341"/>
    </location>
</feature>
<keyword evidence="5" id="KW-0274">FAD</keyword>
<dbReference type="GO" id="GO:0046168">
    <property type="term" value="P:glycerol-3-phosphate catabolic process"/>
    <property type="evidence" value="ECO:0007669"/>
    <property type="project" value="TreeGrafter"/>
</dbReference>
<dbReference type="Gene3D" id="3.30.9.10">
    <property type="entry name" value="D-Amino Acid Oxidase, subunit A, domain 2"/>
    <property type="match status" value="1"/>
</dbReference>
<dbReference type="PRINTS" id="PR01001">
    <property type="entry name" value="FADG3PDH"/>
</dbReference>
<gene>
    <name evidence="9" type="ordered locus">GPOL_c46130</name>
</gene>
<dbReference type="Proteomes" id="UP000009154">
    <property type="component" value="Chromosome"/>
</dbReference>
<dbReference type="Pfam" id="PF01266">
    <property type="entry name" value="DAO"/>
    <property type="match status" value="1"/>
</dbReference>
<dbReference type="InterPro" id="IPR036188">
    <property type="entry name" value="FAD/NAD-bd_sf"/>
</dbReference>
<accession>H6MYI1</accession>
<dbReference type="EMBL" id="CP003119">
    <property type="protein sequence ID" value="AFA75614.1"/>
    <property type="molecule type" value="Genomic_DNA"/>
</dbReference>
<evidence type="ECO:0000256" key="2">
    <source>
        <dbReference type="ARBA" id="ARBA00007330"/>
    </source>
</evidence>
<evidence type="ECO:0000256" key="4">
    <source>
        <dbReference type="ARBA" id="ARBA00022798"/>
    </source>
</evidence>
<evidence type="ECO:0000313" key="10">
    <source>
        <dbReference type="Proteomes" id="UP000009154"/>
    </source>
</evidence>
<comment type="similarity">
    <text evidence="2">Belongs to the FAD-dependent glycerol-3-phosphate dehydrogenase family.</text>
</comment>
<dbReference type="Pfam" id="PF16901">
    <property type="entry name" value="DAO_C"/>
    <property type="match status" value="1"/>
</dbReference>
<dbReference type="GO" id="GO:0004368">
    <property type="term" value="F:glycerol-3-phosphate dehydrogenase (quinone) activity"/>
    <property type="evidence" value="ECO:0007669"/>
    <property type="project" value="InterPro"/>
</dbReference>
<dbReference type="InterPro" id="IPR006076">
    <property type="entry name" value="FAD-dep_OxRdtase"/>
</dbReference>
<keyword evidence="10" id="KW-1185">Reference proteome</keyword>
<dbReference type="Gene3D" id="1.10.8.870">
    <property type="entry name" value="Alpha-glycerophosphate oxidase, cap domain"/>
    <property type="match status" value="1"/>
</dbReference>
<evidence type="ECO:0000259" key="8">
    <source>
        <dbReference type="Pfam" id="PF16901"/>
    </source>
</evidence>
<dbReference type="PANTHER" id="PTHR11985">
    <property type="entry name" value="GLYCEROL-3-PHOSPHATE DEHYDROGENASE"/>
    <property type="match status" value="1"/>
</dbReference>
<dbReference type="Gene3D" id="3.50.50.60">
    <property type="entry name" value="FAD/NAD(P)-binding domain"/>
    <property type="match status" value="1"/>
</dbReference>
<evidence type="ECO:0000256" key="5">
    <source>
        <dbReference type="ARBA" id="ARBA00022827"/>
    </source>
</evidence>
<protein>
    <submittedName>
        <fullName evidence="9">Putative glycerol-3-phosphate dehydrogenase</fullName>
    </submittedName>
</protein>
<dbReference type="GO" id="GO:0006071">
    <property type="term" value="P:glycerol metabolic process"/>
    <property type="evidence" value="ECO:0007669"/>
    <property type="project" value="UniProtKB-KW"/>
</dbReference>
<evidence type="ECO:0000256" key="1">
    <source>
        <dbReference type="ARBA" id="ARBA00001974"/>
    </source>
</evidence>